<dbReference type="PANTHER" id="PTHR37534">
    <property type="entry name" value="TRANSCRIPTIONAL ACTIVATOR PROTEIN UGA3"/>
    <property type="match status" value="1"/>
</dbReference>
<accession>A0A9P7ZI65</accession>
<protein>
    <recommendedName>
        <fullName evidence="3">Zn(2)-C6 fungal-type domain-containing protein</fullName>
    </recommendedName>
</protein>
<dbReference type="RefSeq" id="XP_046116061.1">
    <property type="nucleotide sequence ID" value="XM_046258495.1"/>
</dbReference>
<evidence type="ECO:0000313" key="4">
    <source>
        <dbReference type="EMBL" id="KAG9252137.1"/>
    </source>
</evidence>
<dbReference type="InterPro" id="IPR001138">
    <property type="entry name" value="Zn2Cys6_DnaBD"/>
</dbReference>
<sequence>MRLTPQDAGPVSMKQEDAGDGPDGGDTPATQRQRRNHTRSRDGCLTCRKRHKRCDETKPVCINCSTTSRQCEYSQPSVPLRERRATERAGVPGLQQPWTVSTPASEVQIKAKSAKPTPAPPKKPATNWQKLLGKSGDPFSTYSIDMPLESVTLLQYFHRSAMDHVDDPRKNSLRAVIHDPTALRSAVLLASVHYAWSTGQLADFAKTYFFHKVENIRLINTKIQRTMRTRLELCDCIKEVATLAMVEALLISDEVAAESHIQGMLALLEARSAIRDELSSSDTQKTLHEELCDRYVLFVSMLVQGVKTRNADLVDVRNKPCIQPDSQMEAWIQERMIGLKVVCLIPNLFSPPPASTVPRPIDVVRSLEILRSMTHACELKHRWHGSEEYESVRDIMWSRHSATDMWYIGMENHTDSLLAAEEEPRLPSAWSGMYATVAAYENCVIEATNAGCVMDQRLLGHHLAMVDMDLQQARRCLKEDPVSSKTSQSNLWLWKAFTGAFSLGCVEGPLDFGNRALRASFEGHIREAALAFGIEGWDGARQRLETMAWPSRAYKETQSIQTWYRAMLGKAASAKDTTPA</sequence>
<proteinExistence type="predicted"/>
<dbReference type="PANTHER" id="PTHR37534:SF46">
    <property type="entry name" value="ZN(II)2CYS6 TRANSCRIPTION FACTOR (EUROFUNG)"/>
    <property type="match status" value="1"/>
</dbReference>
<dbReference type="PROSITE" id="PS50048">
    <property type="entry name" value="ZN2_CY6_FUNGAL_2"/>
    <property type="match status" value="1"/>
</dbReference>
<evidence type="ECO:0000313" key="5">
    <source>
        <dbReference type="Proteomes" id="UP000887229"/>
    </source>
</evidence>
<feature type="domain" description="Zn(2)-C6 fungal-type" evidence="3">
    <location>
        <begin position="43"/>
        <end position="73"/>
    </location>
</feature>
<dbReference type="Proteomes" id="UP000887229">
    <property type="component" value="Unassembled WGS sequence"/>
</dbReference>
<dbReference type="EMBL" id="MU251264">
    <property type="protein sequence ID" value="KAG9252137.1"/>
    <property type="molecule type" value="Genomic_DNA"/>
</dbReference>
<evidence type="ECO:0000256" key="2">
    <source>
        <dbReference type="SAM" id="MobiDB-lite"/>
    </source>
</evidence>
<organism evidence="4 5">
    <name type="scientific">Emericellopsis atlantica</name>
    <dbReference type="NCBI Taxonomy" id="2614577"/>
    <lineage>
        <taxon>Eukaryota</taxon>
        <taxon>Fungi</taxon>
        <taxon>Dikarya</taxon>
        <taxon>Ascomycota</taxon>
        <taxon>Pezizomycotina</taxon>
        <taxon>Sordariomycetes</taxon>
        <taxon>Hypocreomycetidae</taxon>
        <taxon>Hypocreales</taxon>
        <taxon>Bionectriaceae</taxon>
        <taxon>Emericellopsis</taxon>
    </lineage>
</organism>
<dbReference type="GeneID" id="70289398"/>
<dbReference type="GO" id="GO:0000981">
    <property type="term" value="F:DNA-binding transcription factor activity, RNA polymerase II-specific"/>
    <property type="evidence" value="ECO:0007669"/>
    <property type="project" value="InterPro"/>
</dbReference>
<gene>
    <name evidence="4" type="ORF">F5Z01DRAFT_251304</name>
</gene>
<dbReference type="OrthoDB" id="5419315at2759"/>
<dbReference type="SMART" id="SM00066">
    <property type="entry name" value="GAL4"/>
    <property type="match status" value="1"/>
</dbReference>
<comment type="caution">
    <text evidence="4">The sequence shown here is derived from an EMBL/GenBank/DDBJ whole genome shotgun (WGS) entry which is preliminary data.</text>
</comment>
<dbReference type="Pfam" id="PF00172">
    <property type="entry name" value="Zn_clus"/>
    <property type="match status" value="1"/>
</dbReference>
<reference evidence="4" key="1">
    <citation type="journal article" date="2021" name="IMA Fungus">
        <title>Genomic characterization of three marine fungi, including Emericellopsis atlantica sp. nov. with signatures of a generalist lifestyle and marine biomass degradation.</title>
        <authorList>
            <person name="Hagestad O.C."/>
            <person name="Hou L."/>
            <person name="Andersen J.H."/>
            <person name="Hansen E.H."/>
            <person name="Altermark B."/>
            <person name="Li C."/>
            <person name="Kuhnert E."/>
            <person name="Cox R.J."/>
            <person name="Crous P.W."/>
            <person name="Spatafora J.W."/>
            <person name="Lail K."/>
            <person name="Amirebrahimi M."/>
            <person name="Lipzen A."/>
            <person name="Pangilinan J."/>
            <person name="Andreopoulos W."/>
            <person name="Hayes R.D."/>
            <person name="Ng V."/>
            <person name="Grigoriev I.V."/>
            <person name="Jackson S.A."/>
            <person name="Sutton T.D.S."/>
            <person name="Dobson A.D.W."/>
            <person name="Rama T."/>
        </authorList>
    </citation>
    <scope>NUCLEOTIDE SEQUENCE</scope>
    <source>
        <strain evidence="4">TS7</strain>
    </source>
</reference>
<dbReference type="InterPro" id="IPR036864">
    <property type="entry name" value="Zn2-C6_fun-type_DNA-bd_sf"/>
</dbReference>
<keyword evidence="5" id="KW-1185">Reference proteome</keyword>
<keyword evidence="1" id="KW-0539">Nucleus</keyword>
<feature type="region of interest" description="Disordered" evidence="2">
    <location>
        <begin position="1"/>
        <end position="42"/>
    </location>
</feature>
<dbReference type="GO" id="GO:0008270">
    <property type="term" value="F:zinc ion binding"/>
    <property type="evidence" value="ECO:0007669"/>
    <property type="project" value="InterPro"/>
</dbReference>
<dbReference type="SUPFAM" id="SSF57701">
    <property type="entry name" value="Zn2/Cys6 DNA-binding domain"/>
    <property type="match status" value="1"/>
</dbReference>
<dbReference type="AlphaFoldDB" id="A0A9P7ZI65"/>
<evidence type="ECO:0000256" key="1">
    <source>
        <dbReference type="ARBA" id="ARBA00023242"/>
    </source>
</evidence>
<name>A0A9P7ZI65_9HYPO</name>
<dbReference type="CDD" id="cd00067">
    <property type="entry name" value="GAL4"/>
    <property type="match status" value="1"/>
</dbReference>
<evidence type="ECO:0000259" key="3">
    <source>
        <dbReference type="PROSITE" id="PS50048"/>
    </source>
</evidence>
<dbReference type="Gene3D" id="4.10.240.10">
    <property type="entry name" value="Zn(2)-C6 fungal-type DNA-binding domain"/>
    <property type="match status" value="1"/>
</dbReference>
<dbReference type="PROSITE" id="PS00463">
    <property type="entry name" value="ZN2_CY6_FUNGAL_1"/>
    <property type="match status" value="1"/>
</dbReference>